<protein>
    <submittedName>
        <fullName evidence="1">Uncharacterized protein</fullName>
    </submittedName>
</protein>
<dbReference type="AlphaFoldDB" id="A0A920BT52"/>
<comment type="caution">
    <text evidence="1">The sequence shown here is derived from an EMBL/GenBank/DDBJ whole genome shotgun (WGS) entry which is preliminary data.</text>
</comment>
<evidence type="ECO:0000313" key="2">
    <source>
        <dbReference type="Proteomes" id="UP000682111"/>
    </source>
</evidence>
<dbReference type="Proteomes" id="UP000682111">
    <property type="component" value="Unassembled WGS sequence"/>
</dbReference>
<gene>
    <name evidence="1" type="ORF">J27TS8_16310</name>
</gene>
<sequence>MKKGVINATTTRQPSVNIAFVKNVNYTICIQSKPISLKFLLKTPSSFKSGPDVNGARLFSLVFIVLTGSASRETDAPNLSAEPASYC</sequence>
<evidence type="ECO:0000313" key="1">
    <source>
        <dbReference type="EMBL" id="GIN61638.1"/>
    </source>
</evidence>
<reference evidence="1" key="1">
    <citation type="submission" date="2021-03" db="EMBL/GenBank/DDBJ databases">
        <title>Antimicrobial resistance genes in bacteria isolated from Japanese honey, and their potential for conferring macrolide and lincosamide resistance in the American foulbrood pathogen Paenibacillus larvae.</title>
        <authorList>
            <person name="Okamoto M."/>
            <person name="Kumagai M."/>
            <person name="Kanamori H."/>
            <person name="Takamatsu D."/>
        </authorList>
    </citation>
    <scope>NUCLEOTIDE SEQUENCE</scope>
    <source>
        <strain evidence="1">J27TS8</strain>
    </source>
</reference>
<name>A0A920BT52_9BACI</name>
<accession>A0A920BT52</accession>
<keyword evidence="2" id="KW-1185">Reference proteome</keyword>
<dbReference type="EMBL" id="BORC01000002">
    <property type="protein sequence ID" value="GIN61638.1"/>
    <property type="molecule type" value="Genomic_DNA"/>
</dbReference>
<proteinExistence type="predicted"/>
<organism evidence="1 2">
    <name type="scientific">Robertmurraya siralis</name>
    <dbReference type="NCBI Taxonomy" id="77777"/>
    <lineage>
        <taxon>Bacteria</taxon>
        <taxon>Bacillati</taxon>
        <taxon>Bacillota</taxon>
        <taxon>Bacilli</taxon>
        <taxon>Bacillales</taxon>
        <taxon>Bacillaceae</taxon>
        <taxon>Robertmurraya</taxon>
    </lineage>
</organism>